<dbReference type="SUPFAM" id="SSF53686">
    <property type="entry name" value="Tryptophan synthase beta subunit-like PLP-dependent enzymes"/>
    <property type="match status" value="1"/>
</dbReference>
<sequence>MDVDIRAAFKRVPPGAFEQSGGNIARFAPFFAISNAEDFVTLGEGGTPLFRHARLNALVGMPNLFIKNEAANPTWSFKDRLNAVNASLARELGFNNLAAVSTGNHGASAAAYASAAGLRSIIFLSHGAPDIYAQMIQAYGGATVLTDWHRSADLLAHLVNEKGWYPSKSSLPTPISNPFGLQGYKSIAFEIAIALRPRVPDYMLVPVGSGDDLYGTYKGFLELRELGMIDRVPAFVGCESATANPLARALAANCSNVGKIEDPQTMAVSIGAGRCSDHALRAVRSSNGFACSPTDAEIQDAMHLFASVGLLAESSSCVSLAAVRRLLAEGRIPADTVTVVILTSAGIKWPQEVASLGSTPMLIPAQTEALDALLDGCRRTAVKRNAFRVDHPT</sequence>
<name>A0A124GFK3_RHILI</name>
<dbReference type="Pfam" id="PF00291">
    <property type="entry name" value="PALP"/>
    <property type="match status" value="1"/>
</dbReference>
<reference evidence="5 6" key="1">
    <citation type="submission" date="2015-12" db="EMBL/GenBank/DDBJ databases">
        <title>Draft genome sequence of Mesorhizobium sp. UFLA 01-765, a multitolerant efficient symbiont and plant-growth promoting strain isolated from Zn-mining soil using Leucaena leucocephala as a trap plant.</title>
        <authorList>
            <person name="Rangel W.M."/>
            <person name="Thijs S."/>
            <person name="Longatti S.M."/>
            <person name="Moreira F.M."/>
            <person name="Weyens N."/>
            <person name="Vangronsveld J."/>
            <person name="Van Hamme J.D."/>
            <person name="Bottos E.M."/>
            <person name="Rineau F."/>
        </authorList>
    </citation>
    <scope>NUCLEOTIDE SEQUENCE [LARGE SCALE GENOMIC DNA]</scope>
    <source>
        <strain evidence="5 6">UFLA 01-765</strain>
    </source>
</reference>
<dbReference type="InterPro" id="IPR036052">
    <property type="entry name" value="TrpB-like_PALP_sf"/>
</dbReference>
<evidence type="ECO:0000256" key="1">
    <source>
        <dbReference type="ARBA" id="ARBA00001933"/>
    </source>
</evidence>
<evidence type="ECO:0000256" key="2">
    <source>
        <dbReference type="ARBA" id="ARBA00022898"/>
    </source>
</evidence>
<keyword evidence="2" id="KW-0663">Pyridoxal phosphate</keyword>
<dbReference type="Gene3D" id="3.40.50.1100">
    <property type="match status" value="2"/>
</dbReference>
<proteinExistence type="predicted"/>
<dbReference type="PANTHER" id="PTHR48078">
    <property type="entry name" value="THREONINE DEHYDRATASE, MITOCHONDRIAL-RELATED"/>
    <property type="match status" value="1"/>
</dbReference>
<dbReference type="GO" id="GO:0004794">
    <property type="term" value="F:threonine deaminase activity"/>
    <property type="evidence" value="ECO:0007669"/>
    <property type="project" value="TreeGrafter"/>
</dbReference>
<evidence type="ECO:0000256" key="3">
    <source>
        <dbReference type="ARBA" id="ARBA00023239"/>
    </source>
</evidence>
<dbReference type="GO" id="GO:0006565">
    <property type="term" value="P:L-serine catabolic process"/>
    <property type="evidence" value="ECO:0007669"/>
    <property type="project" value="TreeGrafter"/>
</dbReference>
<keyword evidence="3" id="KW-0456">Lyase</keyword>
<evidence type="ECO:0000313" key="6">
    <source>
        <dbReference type="Proteomes" id="UP000053176"/>
    </source>
</evidence>
<dbReference type="InterPro" id="IPR050147">
    <property type="entry name" value="Ser/Thr_Dehydratase"/>
</dbReference>
<dbReference type="PANTHER" id="PTHR48078:SF6">
    <property type="entry name" value="L-THREONINE DEHYDRATASE CATABOLIC TDCB"/>
    <property type="match status" value="1"/>
</dbReference>
<evidence type="ECO:0000313" key="5">
    <source>
        <dbReference type="EMBL" id="KUM23901.1"/>
    </source>
</evidence>
<dbReference type="AlphaFoldDB" id="A0A124GFK3"/>
<gene>
    <name evidence="5" type="ORF">AU467_32610</name>
</gene>
<dbReference type="GO" id="GO:0003941">
    <property type="term" value="F:L-serine ammonia-lyase activity"/>
    <property type="evidence" value="ECO:0007669"/>
    <property type="project" value="TreeGrafter"/>
</dbReference>
<evidence type="ECO:0000259" key="4">
    <source>
        <dbReference type="Pfam" id="PF00291"/>
    </source>
</evidence>
<accession>A0A124GFK3</accession>
<feature type="domain" description="Tryptophan synthase beta chain-like PALP" evidence="4">
    <location>
        <begin position="40"/>
        <end position="343"/>
    </location>
</feature>
<dbReference type="GO" id="GO:0006567">
    <property type="term" value="P:L-threonine catabolic process"/>
    <property type="evidence" value="ECO:0007669"/>
    <property type="project" value="TreeGrafter"/>
</dbReference>
<comment type="caution">
    <text evidence="5">The sequence shown here is derived from an EMBL/GenBank/DDBJ whole genome shotgun (WGS) entry which is preliminary data.</text>
</comment>
<dbReference type="Proteomes" id="UP000053176">
    <property type="component" value="Unassembled WGS sequence"/>
</dbReference>
<protein>
    <recommendedName>
        <fullName evidence="4">Tryptophan synthase beta chain-like PALP domain-containing protein</fullName>
    </recommendedName>
</protein>
<organism evidence="5 6">
    <name type="scientific">Rhizobium loti</name>
    <name type="common">Mesorhizobium loti</name>
    <dbReference type="NCBI Taxonomy" id="381"/>
    <lineage>
        <taxon>Bacteria</taxon>
        <taxon>Pseudomonadati</taxon>
        <taxon>Pseudomonadota</taxon>
        <taxon>Alphaproteobacteria</taxon>
        <taxon>Hyphomicrobiales</taxon>
        <taxon>Phyllobacteriaceae</taxon>
        <taxon>Mesorhizobium</taxon>
    </lineage>
</organism>
<dbReference type="InterPro" id="IPR001926">
    <property type="entry name" value="TrpB-like_PALP"/>
</dbReference>
<dbReference type="EMBL" id="LPWA01000152">
    <property type="protein sequence ID" value="KUM23901.1"/>
    <property type="molecule type" value="Genomic_DNA"/>
</dbReference>
<dbReference type="GO" id="GO:0009097">
    <property type="term" value="P:isoleucine biosynthetic process"/>
    <property type="evidence" value="ECO:0007669"/>
    <property type="project" value="TreeGrafter"/>
</dbReference>
<comment type="cofactor">
    <cofactor evidence="1">
        <name>pyridoxal 5'-phosphate</name>
        <dbReference type="ChEBI" id="CHEBI:597326"/>
    </cofactor>
</comment>